<evidence type="ECO:0000313" key="1">
    <source>
        <dbReference type="EMBL" id="KAK3799980.1"/>
    </source>
</evidence>
<comment type="caution">
    <text evidence="1">The sequence shown here is derived from an EMBL/GenBank/DDBJ whole genome shotgun (WGS) entry which is preliminary data.</text>
</comment>
<reference evidence="1" key="1">
    <citation type="journal article" date="2023" name="G3 (Bethesda)">
        <title>A reference genome for the long-term kleptoplast-retaining sea slug Elysia crispata morphotype clarki.</title>
        <authorList>
            <person name="Eastman K.E."/>
            <person name="Pendleton A.L."/>
            <person name="Shaikh M.A."/>
            <person name="Suttiyut T."/>
            <person name="Ogas R."/>
            <person name="Tomko P."/>
            <person name="Gavelis G."/>
            <person name="Widhalm J.R."/>
            <person name="Wisecaver J.H."/>
        </authorList>
    </citation>
    <scope>NUCLEOTIDE SEQUENCE</scope>
    <source>
        <strain evidence="1">ECLA1</strain>
    </source>
</reference>
<accession>A0AAE1EAX7</accession>
<dbReference type="EMBL" id="JAWDGP010000505">
    <property type="protein sequence ID" value="KAK3799980.1"/>
    <property type="molecule type" value="Genomic_DNA"/>
</dbReference>
<sequence length="196" mass="21883">MPALRWSQTGRYQDTPHAHSHCLARCLLSAGARQADTRTRHTLTVTVWQDVCSPLEPDRQIPGHATRSQSLSGKMPALRWSQTGRYQDTPHAHSHCLARCLLSAGARQADTRTRHTLTVTVWQDVCSPLEPDRQTPGHATRSQLLSGKMTALRWGQTGRHQDTPHSHSHCLARYLLSAGARQADTRTRHTLSHCLA</sequence>
<gene>
    <name evidence="1" type="ORF">RRG08_035580</name>
</gene>
<dbReference type="Proteomes" id="UP001283361">
    <property type="component" value="Unassembled WGS sequence"/>
</dbReference>
<protein>
    <submittedName>
        <fullName evidence="1">Uncharacterized protein</fullName>
    </submittedName>
</protein>
<keyword evidence="2" id="KW-1185">Reference proteome</keyword>
<proteinExistence type="predicted"/>
<dbReference type="AlphaFoldDB" id="A0AAE1EAX7"/>
<evidence type="ECO:0000313" key="2">
    <source>
        <dbReference type="Proteomes" id="UP001283361"/>
    </source>
</evidence>
<organism evidence="1 2">
    <name type="scientific">Elysia crispata</name>
    <name type="common">lettuce slug</name>
    <dbReference type="NCBI Taxonomy" id="231223"/>
    <lineage>
        <taxon>Eukaryota</taxon>
        <taxon>Metazoa</taxon>
        <taxon>Spiralia</taxon>
        <taxon>Lophotrochozoa</taxon>
        <taxon>Mollusca</taxon>
        <taxon>Gastropoda</taxon>
        <taxon>Heterobranchia</taxon>
        <taxon>Euthyneura</taxon>
        <taxon>Panpulmonata</taxon>
        <taxon>Sacoglossa</taxon>
        <taxon>Placobranchoidea</taxon>
        <taxon>Plakobranchidae</taxon>
        <taxon>Elysia</taxon>
    </lineage>
</organism>
<name>A0AAE1EAX7_9GAST</name>